<dbReference type="InterPro" id="IPR001680">
    <property type="entry name" value="WD40_rpt"/>
</dbReference>
<evidence type="ECO:0000256" key="5">
    <source>
        <dbReference type="ARBA" id="ARBA00022554"/>
    </source>
</evidence>
<evidence type="ECO:0000256" key="4">
    <source>
        <dbReference type="ARBA" id="ARBA00022448"/>
    </source>
</evidence>
<keyword evidence="5" id="KW-0926">Vacuole</keyword>
<gene>
    <name evidence="15" type="ORF">TRAVEDRAFT_40964</name>
</gene>
<dbReference type="Gene3D" id="2.130.10.10">
    <property type="entry name" value="YVTN repeat-like/Quinoprotein amine dehydrogenase"/>
    <property type="match status" value="1"/>
</dbReference>
<dbReference type="InterPro" id="IPR015943">
    <property type="entry name" value="WD40/YVTN_repeat-like_dom_sf"/>
</dbReference>
<evidence type="ECO:0000256" key="11">
    <source>
        <dbReference type="ARBA" id="ARBA00023136"/>
    </source>
</evidence>
<evidence type="ECO:0000256" key="10">
    <source>
        <dbReference type="ARBA" id="ARBA00023006"/>
    </source>
</evidence>
<dbReference type="SMART" id="SM00320">
    <property type="entry name" value="WD40"/>
    <property type="match status" value="2"/>
</dbReference>
<dbReference type="OMA" id="NIAILEM"/>
<keyword evidence="7" id="KW-0677">Repeat</keyword>
<dbReference type="OrthoDB" id="1667587at2759"/>
<organism evidence="15 16">
    <name type="scientific">Trametes versicolor (strain FP-101664)</name>
    <name type="common">White-rot fungus</name>
    <name type="synonym">Coriolus versicolor</name>
    <dbReference type="NCBI Taxonomy" id="717944"/>
    <lineage>
        <taxon>Eukaryota</taxon>
        <taxon>Fungi</taxon>
        <taxon>Dikarya</taxon>
        <taxon>Basidiomycota</taxon>
        <taxon>Agaricomycotina</taxon>
        <taxon>Agaricomycetes</taxon>
        <taxon>Polyporales</taxon>
        <taxon>Polyporaceae</taxon>
        <taxon>Trametes</taxon>
    </lineage>
</organism>
<dbReference type="FunFam" id="2.130.10.10:FF:000965">
    <property type="entry name" value="Autophagy-like protein 18 Atg18"/>
    <property type="match status" value="1"/>
</dbReference>
<keyword evidence="11" id="KW-0472">Membrane</keyword>
<evidence type="ECO:0000256" key="9">
    <source>
        <dbReference type="ARBA" id="ARBA00022927"/>
    </source>
</evidence>
<dbReference type="PANTHER" id="PTHR11227">
    <property type="entry name" value="WD-REPEAT PROTEIN INTERACTING WITH PHOSPHOINOSIDES WIPI -RELATED"/>
    <property type="match status" value="1"/>
</dbReference>
<keyword evidence="6" id="KW-0853">WD repeat</keyword>
<evidence type="ECO:0000256" key="12">
    <source>
        <dbReference type="ARBA" id="ARBA00025740"/>
    </source>
</evidence>
<dbReference type="RefSeq" id="XP_008045444.1">
    <property type="nucleotide sequence ID" value="XM_008047253.1"/>
</dbReference>
<feature type="compositionally biased region" description="Low complexity" evidence="14">
    <location>
        <begin position="280"/>
        <end position="295"/>
    </location>
</feature>
<dbReference type="AlphaFoldDB" id="R7S9H9"/>
<accession>R7S9H9</accession>
<comment type="similarity">
    <text evidence="12">Belongs to the WD repeat PROPPIN family.</text>
</comment>
<evidence type="ECO:0000256" key="2">
    <source>
        <dbReference type="ARBA" id="ARBA00004481"/>
    </source>
</evidence>
<evidence type="ECO:0000313" key="16">
    <source>
        <dbReference type="Proteomes" id="UP000054317"/>
    </source>
</evidence>
<dbReference type="GeneID" id="19414355"/>
<dbReference type="InterPro" id="IPR036322">
    <property type="entry name" value="WD40_repeat_dom_sf"/>
</dbReference>
<dbReference type="GO" id="GO:0006914">
    <property type="term" value="P:autophagy"/>
    <property type="evidence" value="ECO:0007669"/>
    <property type="project" value="UniProtKB-KW"/>
</dbReference>
<name>R7S9H9_TRAVS</name>
<dbReference type="KEGG" id="tvs:TRAVEDRAFT_40964"/>
<evidence type="ECO:0000256" key="8">
    <source>
        <dbReference type="ARBA" id="ARBA00022753"/>
    </source>
</evidence>
<dbReference type="Proteomes" id="UP000054317">
    <property type="component" value="Unassembled WGS sequence"/>
</dbReference>
<evidence type="ECO:0000256" key="3">
    <source>
        <dbReference type="ARBA" id="ARBA00004623"/>
    </source>
</evidence>
<dbReference type="GO" id="GO:0005774">
    <property type="term" value="C:vacuolar membrane"/>
    <property type="evidence" value="ECO:0007669"/>
    <property type="project" value="UniProtKB-SubCell"/>
</dbReference>
<evidence type="ECO:0000313" key="15">
    <source>
        <dbReference type="EMBL" id="EIW51579.1"/>
    </source>
</evidence>
<sequence>MAERLNPNMLFANFNQDFTCISVGTRKGYSITNCDPFGRVYTMNDGARGIVEMLFCTSLLALVGAADHPHLSPRKLQIVNTKRQSMICELLFPSSILAVKMNRKTLVIVLEVEIYIYDISNMKLLHVIETTPNPNAIVALSPSADNSYLAYPSPVPSPTLAQTSATQQPTPATPAPSTGDVLLFSTRSLTVANVIQAHKSPISFLSVNSTGTMLATASDKGTVIRVWSIPGSEKLYQFRRGTREARIYSLNFNLVSTLLVVSSAHDTVHIFKLGQGRGGTSVSSSQSPSSPSGSIDSREGSQGLDGGYDAYVDKKKGNSVSSTLRRKSLHLTKNLTSSVGGYLPNTLTEMWEPSRDFAFLRLPTSGARCIAALSGTMPQVMVISSEGYFYSYNIDLENGGECSLMKQYSLLDSNDEKND</sequence>
<evidence type="ECO:0000256" key="1">
    <source>
        <dbReference type="ARBA" id="ARBA00004148"/>
    </source>
</evidence>
<keyword evidence="16" id="KW-1185">Reference proteome</keyword>
<keyword evidence="8" id="KW-0967">Endosome</keyword>
<keyword evidence="9" id="KW-0653">Protein transport</keyword>
<keyword evidence="10" id="KW-0072">Autophagy</keyword>
<dbReference type="InterPro" id="IPR048720">
    <property type="entry name" value="PROPPIN"/>
</dbReference>
<evidence type="ECO:0000256" key="6">
    <source>
        <dbReference type="ARBA" id="ARBA00022574"/>
    </source>
</evidence>
<evidence type="ECO:0000256" key="13">
    <source>
        <dbReference type="ARBA" id="ARBA00039247"/>
    </source>
</evidence>
<feature type="region of interest" description="Disordered" evidence="14">
    <location>
        <begin position="276"/>
        <end position="301"/>
    </location>
</feature>
<dbReference type="GO" id="GO:0015031">
    <property type="term" value="P:protein transport"/>
    <property type="evidence" value="ECO:0007669"/>
    <property type="project" value="UniProtKB-KW"/>
</dbReference>
<evidence type="ECO:0000256" key="7">
    <source>
        <dbReference type="ARBA" id="ARBA00022737"/>
    </source>
</evidence>
<dbReference type="GO" id="GO:0010008">
    <property type="term" value="C:endosome membrane"/>
    <property type="evidence" value="ECO:0007669"/>
    <property type="project" value="UniProtKB-SubCell"/>
</dbReference>
<dbReference type="SUPFAM" id="SSF50978">
    <property type="entry name" value="WD40 repeat-like"/>
    <property type="match status" value="1"/>
</dbReference>
<dbReference type="GO" id="GO:0034045">
    <property type="term" value="C:phagophore assembly site membrane"/>
    <property type="evidence" value="ECO:0007669"/>
    <property type="project" value="UniProtKB-SubCell"/>
</dbReference>
<proteinExistence type="inferred from homology"/>
<evidence type="ECO:0000256" key="14">
    <source>
        <dbReference type="SAM" id="MobiDB-lite"/>
    </source>
</evidence>
<comment type="subcellular location">
    <subcellularLocation>
        <location evidence="2">Endosome membrane</location>
        <topology evidence="2">Peripheral membrane protein</topology>
    </subcellularLocation>
    <subcellularLocation>
        <location evidence="3">Preautophagosomal structure membrane</location>
        <topology evidence="3">Peripheral membrane protein</topology>
    </subcellularLocation>
    <subcellularLocation>
        <location evidence="1">Vacuole membrane</location>
        <topology evidence="1">Peripheral membrane protein</topology>
    </subcellularLocation>
</comment>
<dbReference type="EMBL" id="JH711799">
    <property type="protein sequence ID" value="EIW51579.1"/>
    <property type="molecule type" value="Genomic_DNA"/>
</dbReference>
<keyword evidence="4" id="KW-0813">Transport</keyword>
<protein>
    <recommendedName>
        <fullName evidence="13">Autophagy-related protein 18</fullName>
    </recommendedName>
</protein>
<reference evidence="16" key="1">
    <citation type="journal article" date="2012" name="Science">
        <title>The Paleozoic origin of enzymatic lignin decomposition reconstructed from 31 fungal genomes.</title>
        <authorList>
            <person name="Floudas D."/>
            <person name="Binder M."/>
            <person name="Riley R."/>
            <person name="Barry K."/>
            <person name="Blanchette R.A."/>
            <person name="Henrissat B."/>
            <person name="Martinez A.T."/>
            <person name="Otillar R."/>
            <person name="Spatafora J.W."/>
            <person name="Yadav J.S."/>
            <person name="Aerts A."/>
            <person name="Benoit I."/>
            <person name="Boyd A."/>
            <person name="Carlson A."/>
            <person name="Copeland A."/>
            <person name="Coutinho P.M."/>
            <person name="de Vries R.P."/>
            <person name="Ferreira P."/>
            <person name="Findley K."/>
            <person name="Foster B."/>
            <person name="Gaskell J."/>
            <person name="Glotzer D."/>
            <person name="Gorecki P."/>
            <person name="Heitman J."/>
            <person name="Hesse C."/>
            <person name="Hori C."/>
            <person name="Igarashi K."/>
            <person name="Jurgens J.A."/>
            <person name="Kallen N."/>
            <person name="Kersten P."/>
            <person name="Kohler A."/>
            <person name="Kuees U."/>
            <person name="Kumar T.K.A."/>
            <person name="Kuo A."/>
            <person name="LaButti K."/>
            <person name="Larrondo L.F."/>
            <person name="Lindquist E."/>
            <person name="Ling A."/>
            <person name="Lombard V."/>
            <person name="Lucas S."/>
            <person name="Lundell T."/>
            <person name="Martin R."/>
            <person name="McLaughlin D.J."/>
            <person name="Morgenstern I."/>
            <person name="Morin E."/>
            <person name="Murat C."/>
            <person name="Nagy L.G."/>
            <person name="Nolan M."/>
            <person name="Ohm R.A."/>
            <person name="Patyshakuliyeva A."/>
            <person name="Rokas A."/>
            <person name="Ruiz-Duenas F.J."/>
            <person name="Sabat G."/>
            <person name="Salamov A."/>
            <person name="Samejima M."/>
            <person name="Schmutz J."/>
            <person name="Slot J.C."/>
            <person name="St John F."/>
            <person name="Stenlid J."/>
            <person name="Sun H."/>
            <person name="Sun S."/>
            <person name="Syed K."/>
            <person name="Tsang A."/>
            <person name="Wiebenga A."/>
            <person name="Young D."/>
            <person name="Pisabarro A."/>
            <person name="Eastwood D.C."/>
            <person name="Martin F."/>
            <person name="Cullen D."/>
            <person name="Grigoriev I.V."/>
            <person name="Hibbett D.S."/>
        </authorList>
    </citation>
    <scope>NUCLEOTIDE SEQUENCE [LARGE SCALE GENOMIC DNA]</scope>
    <source>
        <strain evidence="16">FP-101664</strain>
    </source>
</reference>
<dbReference type="Pfam" id="PF21032">
    <property type="entry name" value="PROPPIN"/>
    <property type="match status" value="2"/>
</dbReference>